<dbReference type="Gene3D" id="1.25.40.10">
    <property type="entry name" value="Tetratricopeptide repeat domain"/>
    <property type="match status" value="1"/>
</dbReference>
<dbReference type="SUPFAM" id="SSF52540">
    <property type="entry name" value="P-loop containing nucleoside triphosphate hydrolases"/>
    <property type="match status" value="1"/>
</dbReference>
<comment type="caution">
    <text evidence="2">The sequence shown here is derived from an EMBL/GenBank/DDBJ whole genome shotgun (WGS) entry which is preliminary data.</text>
</comment>
<sequence length="691" mass="75320">MTAPAGYGKSTLLAEWASLEDRAVAWASLDRFDVAPAALLTLLARATSQVCPDSEKVVADMHGTSSSMLGRSAPMLATVLSRPPRPFVLFVDDVHLAASPACQDVLEVVLAGIPEDSQVVLASRHQQPHLARTRVDGRTHEIGRDELRMDLDEARRLFAAADVRLSEAEIATSVTRAEGWPTGLSLIALSVGAGGEAAAGGEGRFVADYLYRECLRRQPEHVQRFLRRTAVLDHLSGPVCDAVLERHDGRVTLREVEARGLFLVPVDATQGSYRYHALFREFLLGELERTEPGLIGGLHRRAADWHHRQGHLDPAIQHLVAGDDLTRAAELVAGHSVPTYQRGQIDVVERWLGELGQRIVDASPELAVIATWVALLQGRALDAERMATVVETLPPPEAGEEQLVFESARAMLRSAMCREGPEQALLDARFAVEHEPEWSPWRDQALHLLGAALLLVGDRDGAHDAFVQAALVAHEAGNPESVMLSEAELAIMAADEGSWESATAHVGVALRVIDDHHLEGYPTASLALAAGARLAVRRGDPQVTERLVTRATRARAHSTHLVPYLAVRTRQQLAEVYAARGDRAAARHMISEIDTLLLRRPRLGVLVEELHRLREQLRHQAAGAVSVPLTPAELRLLPYLQTHLTIAEIGERLCVSRNTVSTQVGSIYRKLEVTTRSAAVDRAVEVGLLGA</sequence>
<evidence type="ECO:0000313" key="2">
    <source>
        <dbReference type="EMBL" id="NYG36399.1"/>
    </source>
</evidence>
<dbReference type="InterPro" id="IPR000792">
    <property type="entry name" value="Tscrpt_reg_LuxR_C"/>
</dbReference>
<dbReference type="Gene3D" id="1.10.10.10">
    <property type="entry name" value="Winged helix-like DNA-binding domain superfamily/Winged helix DNA-binding domain"/>
    <property type="match status" value="1"/>
</dbReference>
<dbReference type="Pfam" id="PF25873">
    <property type="entry name" value="WHD_MalT"/>
    <property type="match status" value="1"/>
</dbReference>
<dbReference type="CDD" id="cd06170">
    <property type="entry name" value="LuxR_C_like"/>
    <property type="match status" value="1"/>
</dbReference>
<dbReference type="InterPro" id="IPR059106">
    <property type="entry name" value="WHD_MalT"/>
</dbReference>
<dbReference type="InterPro" id="IPR016032">
    <property type="entry name" value="Sig_transdc_resp-reg_C-effctor"/>
</dbReference>
<accession>A0A852X0M2</accession>
<dbReference type="RefSeq" id="WP_179461909.1">
    <property type="nucleotide sequence ID" value="NZ_JACBZX010000001.1"/>
</dbReference>
<dbReference type="InterPro" id="IPR011990">
    <property type="entry name" value="TPR-like_helical_dom_sf"/>
</dbReference>
<dbReference type="Pfam" id="PF00196">
    <property type="entry name" value="GerE"/>
    <property type="match status" value="1"/>
</dbReference>
<dbReference type="InterPro" id="IPR027417">
    <property type="entry name" value="P-loop_NTPase"/>
</dbReference>
<gene>
    <name evidence="2" type="ORF">BJY28_000868</name>
</gene>
<dbReference type="SUPFAM" id="SSF46894">
    <property type="entry name" value="C-terminal effector domain of the bipartite response regulators"/>
    <property type="match status" value="1"/>
</dbReference>
<keyword evidence="3" id="KW-1185">Reference proteome</keyword>
<name>A0A852X0M2_9MICO</name>
<dbReference type="PROSITE" id="PS50043">
    <property type="entry name" value="HTH_LUXR_2"/>
    <property type="match status" value="1"/>
</dbReference>
<dbReference type="GO" id="GO:0006355">
    <property type="term" value="P:regulation of DNA-templated transcription"/>
    <property type="evidence" value="ECO:0007669"/>
    <property type="project" value="InterPro"/>
</dbReference>
<reference evidence="2 3" key="1">
    <citation type="submission" date="2020-07" db="EMBL/GenBank/DDBJ databases">
        <title>Sequencing the genomes of 1000 actinobacteria strains.</title>
        <authorList>
            <person name="Klenk H.-P."/>
        </authorList>
    </citation>
    <scope>NUCLEOTIDE SEQUENCE [LARGE SCALE GENOMIC DNA]</scope>
    <source>
        <strain evidence="2 3">DSM 24723</strain>
    </source>
</reference>
<feature type="domain" description="HTH luxR-type" evidence="1">
    <location>
        <begin position="622"/>
        <end position="687"/>
    </location>
</feature>
<proteinExistence type="predicted"/>
<protein>
    <submittedName>
        <fullName evidence="2">LuxR family maltose regulon positive regulatory protein</fullName>
    </submittedName>
</protein>
<evidence type="ECO:0000313" key="3">
    <source>
        <dbReference type="Proteomes" id="UP000592181"/>
    </source>
</evidence>
<dbReference type="Proteomes" id="UP000592181">
    <property type="component" value="Unassembled WGS sequence"/>
</dbReference>
<dbReference type="EMBL" id="JACBZX010000001">
    <property type="protein sequence ID" value="NYG36399.1"/>
    <property type="molecule type" value="Genomic_DNA"/>
</dbReference>
<evidence type="ECO:0000259" key="1">
    <source>
        <dbReference type="PROSITE" id="PS50043"/>
    </source>
</evidence>
<organism evidence="2 3">
    <name type="scientific">Janibacter alkaliphilus</name>
    <dbReference type="NCBI Taxonomy" id="1069963"/>
    <lineage>
        <taxon>Bacteria</taxon>
        <taxon>Bacillati</taxon>
        <taxon>Actinomycetota</taxon>
        <taxon>Actinomycetes</taxon>
        <taxon>Micrococcales</taxon>
        <taxon>Intrasporangiaceae</taxon>
        <taxon>Janibacter</taxon>
    </lineage>
</organism>
<dbReference type="GO" id="GO:0003677">
    <property type="term" value="F:DNA binding"/>
    <property type="evidence" value="ECO:0007669"/>
    <property type="project" value="InterPro"/>
</dbReference>
<dbReference type="SUPFAM" id="SSF48452">
    <property type="entry name" value="TPR-like"/>
    <property type="match status" value="1"/>
</dbReference>
<dbReference type="SMART" id="SM00421">
    <property type="entry name" value="HTH_LUXR"/>
    <property type="match status" value="1"/>
</dbReference>
<dbReference type="AlphaFoldDB" id="A0A852X0M2"/>
<dbReference type="InterPro" id="IPR036388">
    <property type="entry name" value="WH-like_DNA-bd_sf"/>
</dbReference>